<name>A0A0A6UNZ3_ACTUT</name>
<evidence type="ECO:0000313" key="1">
    <source>
        <dbReference type="EMBL" id="KHD77845.1"/>
    </source>
</evidence>
<accession>A0A0A6UNZ3</accession>
<dbReference type="AlphaFoldDB" id="A0A0A6UNZ3"/>
<dbReference type="Proteomes" id="UP000054537">
    <property type="component" value="Unassembled WGS sequence"/>
</dbReference>
<proteinExistence type="predicted"/>
<organism evidence="1 2">
    <name type="scientific">Actinoplanes utahensis</name>
    <dbReference type="NCBI Taxonomy" id="1869"/>
    <lineage>
        <taxon>Bacteria</taxon>
        <taxon>Bacillati</taxon>
        <taxon>Actinomycetota</taxon>
        <taxon>Actinomycetes</taxon>
        <taxon>Micromonosporales</taxon>
        <taxon>Micromonosporaceae</taxon>
        <taxon>Actinoplanes</taxon>
    </lineage>
</organism>
<dbReference type="STRING" id="1869.MB27_08620"/>
<reference evidence="1 2" key="1">
    <citation type="submission" date="2014-10" db="EMBL/GenBank/DDBJ databases">
        <title>Draft genome sequence of Actinoplanes utahensis NRRL 12052.</title>
        <authorList>
            <person name="Velasco-Bucheli B."/>
            <person name="del Cerro C."/>
            <person name="Hormigo D."/>
            <person name="Garcia J.L."/>
            <person name="Acebal C."/>
            <person name="Arroyo M."/>
            <person name="de la Mata I."/>
        </authorList>
    </citation>
    <scope>NUCLEOTIDE SEQUENCE [LARGE SCALE GENOMIC DNA]</scope>
    <source>
        <strain evidence="1 2">NRRL 12052</strain>
    </source>
</reference>
<comment type="caution">
    <text evidence="1">The sequence shown here is derived from an EMBL/GenBank/DDBJ whole genome shotgun (WGS) entry which is preliminary data.</text>
</comment>
<keyword evidence="2" id="KW-1185">Reference proteome</keyword>
<gene>
    <name evidence="1" type="ORF">MB27_08620</name>
</gene>
<protein>
    <recommendedName>
        <fullName evidence="3">ANTAR domain-containing protein</fullName>
    </recommendedName>
</protein>
<dbReference type="eggNOG" id="COG2203">
    <property type="taxonomic scope" value="Bacteria"/>
</dbReference>
<evidence type="ECO:0008006" key="3">
    <source>
        <dbReference type="Google" id="ProtNLM"/>
    </source>
</evidence>
<dbReference type="EMBL" id="JRTT01000008">
    <property type="protein sequence ID" value="KHD77845.1"/>
    <property type="molecule type" value="Genomic_DNA"/>
</dbReference>
<sequence length="230" mass="23299">MVKALAGLADTPDDVPGLDADLQKVARLAADRITGIAYAAISRRPGDGCCTVAVGGDLVQTVEEASGAAGEEKAPRHTGDAAATTTAWPGFREKAADWGLGMVSVPLFTGSGATIATLDLYGRDAAVMAPLTAGICAAYDPDLWWLDESGDGPSMDSGGAELVAGFAEALSVRSTIQLALTLIGKGERVDARCAYLTLRMRAAGEGVLLRSAASAVIASSLGNQSAGDTT</sequence>
<dbReference type="RefSeq" id="WP_043523648.1">
    <property type="nucleotide sequence ID" value="NZ_BAABKU010000026.1"/>
</dbReference>
<evidence type="ECO:0000313" key="2">
    <source>
        <dbReference type="Proteomes" id="UP000054537"/>
    </source>
</evidence>
<dbReference type="OrthoDB" id="3294302at2"/>